<dbReference type="RefSeq" id="WP_188365119.1">
    <property type="nucleotide sequence ID" value="NZ_BAABJF010000002.1"/>
</dbReference>
<dbReference type="GO" id="GO:0006426">
    <property type="term" value="P:glycyl-tRNA aminoacylation"/>
    <property type="evidence" value="ECO:0007669"/>
    <property type="project" value="UniProtKB-UniRule"/>
</dbReference>
<evidence type="ECO:0000313" key="13">
    <source>
        <dbReference type="EMBL" id="GGF94869.1"/>
    </source>
</evidence>
<keyword evidence="6 11" id="KW-0547">Nucleotide-binding</keyword>
<dbReference type="EMBL" id="BMEO01000005">
    <property type="protein sequence ID" value="GGF94869.1"/>
    <property type="molecule type" value="Genomic_DNA"/>
</dbReference>
<protein>
    <recommendedName>
        <fullName evidence="11">Glycine--tRNA ligase beta subunit</fullName>
        <ecNumber evidence="11">6.1.1.14</ecNumber>
    </recommendedName>
    <alternativeName>
        <fullName evidence="11">Glycyl-tRNA synthetase beta subunit</fullName>
        <shortName evidence="11">GlyRS</shortName>
    </alternativeName>
</protein>
<dbReference type="AlphaFoldDB" id="A0A917FN12"/>
<dbReference type="PRINTS" id="PR01045">
    <property type="entry name" value="TRNASYNTHGB"/>
</dbReference>
<comment type="catalytic activity">
    <reaction evidence="10 11">
        <text>tRNA(Gly) + glycine + ATP = glycyl-tRNA(Gly) + AMP + diphosphate</text>
        <dbReference type="Rhea" id="RHEA:16013"/>
        <dbReference type="Rhea" id="RHEA-COMP:9664"/>
        <dbReference type="Rhea" id="RHEA-COMP:9683"/>
        <dbReference type="ChEBI" id="CHEBI:30616"/>
        <dbReference type="ChEBI" id="CHEBI:33019"/>
        <dbReference type="ChEBI" id="CHEBI:57305"/>
        <dbReference type="ChEBI" id="CHEBI:78442"/>
        <dbReference type="ChEBI" id="CHEBI:78522"/>
        <dbReference type="ChEBI" id="CHEBI:456215"/>
        <dbReference type="EC" id="6.1.1.14"/>
    </reaction>
</comment>
<evidence type="ECO:0000259" key="12">
    <source>
        <dbReference type="Pfam" id="PF05746"/>
    </source>
</evidence>
<dbReference type="InterPro" id="IPR008909">
    <property type="entry name" value="DALR_anticod-bd"/>
</dbReference>
<dbReference type="PANTHER" id="PTHR30075">
    <property type="entry name" value="GLYCYL-TRNA SYNTHETASE"/>
    <property type="match status" value="1"/>
</dbReference>
<evidence type="ECO:0000256" key="1">
    <source>
        <dbReference type="ARBA" id="ARBA00004496"/>
    </source>
</evidence>
<dbReference type="GO" id="GO:0006420">
    <property type="term" value="P:arginyl-tRNA aminoacylation"/>
    <property type="evidence" value="ECO:0007669"/>
    <property type="project" value="InterPro"/>
</dbReference>
<dbReference type="GO" id="GO:0005829">
    <property type="term" value="C:cytosol"/>
    <property type="evidence" value="ECO:0007669"/>
    <property type="project" value="TreeGrafter"/>
</dbReference>
<evidence type="ECO:0000256" key="8">
    <source>
        <dbReference type="ARBA" id="ARBA00022917"/>
    </source>
</evidence>
<keyword evidence="4 11" id="KW-0963">Cytoplasm</keyword>
<dbReference type="GO" id="GO:0004820">
    <property type="term" value="F:glycine-tRNA ligase activity"/>
    <property type="evidence" value="ECO:0007669"/>
    <property type="project" value="UniProtKB-UniRule"/>
</dbReference>
<dbReference type="NCBIfam" id="TIGR00211">
    <property type="entry name" value="glyS"/>
    <property type="match status" value="1"/>
</dbReference>
<keyword evidence="5 11" id="KW-0436">Ligase</keyword>
<comment type="subcellular location">
    <subcellularLocation>
        <location evidence="1 11">Cytoplasm</location>
    </subcellularLocation>
</comment>
<proteinExistence type="inferred from homology"/>
<evidence type="ECO:0000256" key="7">
    <source>
        <dbReference type="ARBA" id="ARBA00022840"/>
    </source>
</evidence>
<sequence length="694" mass="77845">MADILFELGCEELPPKALYGLSKALFEGVCDQLNEQGFAFAEDSRWFASPRRLAFLLRDVSEQLADKTVEKRGPSVAVAYDDAGEPKPAAIGFAKSVGAEVKDLDTVKTDKGEYLVYQVVEKGLNINDVLPGMIEQSIKQLPIPKPMRWGNHDYSFIRPVHWLLLLKDKDIIPMSLFGHESGRKTRGHRFHHNDWLSIDNALDYKALLQKADVMVDHLEREQLIQQQAEAVAQKVSGQALINADLLQEVASIVEKPVAVLGDFDASFLKVPREALISSMESHQKYFPIENIEGELMPHFVAFANIDSKQPELVKKGFEKVITPRLADAEFFWNKDKARPLADNLPLLAKMTFEKSLGSYTDKTQRIKHIMDWLAPKMGFRMTQGERAAELMKCDLMSDMVGEFPELQGLMGGYYATDQGEDKDVAMAIRDQYLPRFSGDHLPENALGQALALADKMDTLVGIFAVGKKPSGSKDPFALRRAALGIISILRDKDLAVSYDDLMNQSIIAYQKYSKISLDEAKSSARIFFKNRLRHYYTNNGVSIDVFNAASTLDASVLSDLDERIKATEDFKQQDYAKSLIEANKRATNIVAKAQTKENLYEQTVNPELFESALESQLFNQIDSMNSEFKQLVADKKYGEAYRLLATLAEPLDAYFEGVMVNVDDATIRLNRLTQLAQVSRLTGSIADLSQLVKN</sequence>
<reference evidence="13" key="2">
    <citation type="submission" date="2020-09" db="EMBL/GenBank/DDBJ databases">
        <authorList>
            <person name="Sun Q."/>
            <person name="Zhou Y."/>
        </authorList>
    </citation>
    <scope>NUCLEOTIDE SEQUENCE</scope>
    <source>
        <strain evidence="13">CGMCC 1.12181</strain>
    </source>
</reference>
<evidence type="ECO:0000256" key="2">
    <source>
        <dbReference type="ARBA" id="ARBA00008226"/>
    </source>
</evidence>
<dbReference type="GO" id="GO:0005524">
    <property type="term" value="F:ATP binding"/>
    <property type="evidence" value="ECO:0007669"/>
    <property type="project" value="UniProtKB-UniRule"/>
</dbReference>
<comment type="similarity">
    <text evidence="2 11">Belongs to the class-II aminoacyl-tRNA synthetase family.</text>
</comment>
<dbReference type="PANTHER" id="PTHR30075:SF2">
    <property type="entry name" value="GLYCINE--TRNA LIGASE, CHLOROPLASTIC_MITOCHONDRIAL 2"/>
    <property type="match status" value="1"/>
</dbReference>
<evidence type="ECO:0000256" key="10">
    <source>
        <dbReference type="ARBA" id="ARBA00047937"/>
    </source>
</evidence>
<dbReference type="GO" id="GO:0004814">
    <property type="term" value="F:arginine-tRNA ligase activity"/>
    <property type="evidence" value="ECO:0007669"/>
    <property type="project" value="InterPro"/>
</dbReference>
<keyword evidence="14" id="KW-1185">Reference proteome</keyword>
<feature type="domain" description="DALR anticodon binding" evidence="12">
    <location>
        <begin position="581"/>
        <end position="680"/>
    </location>
</feature>
<dbReference type="SUPFAM" id="SSF109604">
    <property type="entry name" value="HD-domain/PDEase-like"/>
    <property type="match status" value="1"/>
</dbReference>
<evidence type="ECO:0000256" key="3">
    <source>
        <dbReference type="ARBA" id="ARBA00011209"/>
    </source>
</evidence>
<evidence type="ECO:0000256" key="4">
    <source>
        <dbReference type="ARBA" id="ARBA00022490"/>
    </source>
</evidence>
<dbReference type="EC" id="6.1.1.14" evidence="11"/>
<dbReference type="Pfam" id="PF02092">
    <property type="entry name" value="tRNA_synt_2f"/>
    <property type="match status" value="1"/>
</dbReference>
<keyword evidence="7 11" id="KW-0067">ATP-binding</keyword>
<comment type="subunit">
    <text evidence="3 11">Tetramer of two alpha and two beta subunits.</text>
</comment>
<dbReference type="InterPro" id="IPR015944">
    <property type="entry name" value="Gly-tRNA-synth_bsu"/>
</dbReference>
<dbReference type="HAMAP" id="MF_00255">
    <property type="entry name" value="Gly_tRNA_synth_beta"/>
    <property type="match status" value="1"/>
</dbReference>
<evidence type="ECO:0000256" key="5">
    <source>
        <dbReference type="ARBA" id="ARBA00022598"/>
    </source>
</evidence>
<organism evidence="13 14">
    <name type="scientific">Marinicella pacifica</name>
    <dbReference type="NCBI Taxonomy" id="1171543"/>
    <lineage>
        <taxon>Bacteria</taxon>
        <taxon>Pseudomonadati</taxon>
        <taxon>Pseudomonadota</taxon>
        <taxon>Gammaproteobacteria</taxon>
        <taxon>Lysobacterales</taxon>
        <taxon>Marinicellaceae</taxon>
        <taxon>Marinicella</taxon>
    </lineage>
</organism>
<name>A0A917FN12_9GAMM</name>
<evidence type="ECO:0000256" key="9">
    <source>
        <dbReference type="ARBA" id="ARBA00023146"/>
    </source>
</evidence>
<accession>A0A917FN12</accession>
<keyword evidence="8 11" id="KW-0648">Protein biosynthesis</keyword>
<evidence type="ECO:0000256" key="11">
    <source>
        <dbReference type="HAMAP-Rule" id="MF_00255"/>
    </source>
</evidence>
<comment type="caution">
    <text evidence="13">The sequence shown here is derived from an EMBL/GenBank/DDBJ whole genome shotgun (WGS) entry which is preliminary data.</text>
</comment>
<dbReference type="Pfam" id="PF05746">
    <property type="entry name" value="DALR_1"/>
    <property type="match status" value="1"/>
</dbReference>
<keyword evidence="9 11" id="KW-0030">Aminoacyl-tRNA synthetase</keyword>
<evidence type="ECO:0000256" key="6">
    <source>
        <dbReference type="ARBA" id="ARBA00022741"/>
    </source>
</evidence>
<evidence type="ECO:0000313" key="14">
    <source>
        <dbReference type="Proteomes" id="UP000605253"/>
    </source>
</evidence>
<gene>
    <name evidence="11 13" type="primary">glyS</name>
    <name evidence="13" type="ORF">GCM10011365_15240</name>
</gene>
<reference evidence="13" key="1">
    <citation type="journal article" date="2014" name="Int. J. Syst. Evol. Microbiol.">
        <title>Complete genome sequence of Corynebacterium casei LMG S-19264T (=DSM 44701T), isolated from a smear-ripened cheese.</title>
        <authorList>
            <consortium name="US DOE Joint Genome Institute (JGI-PGF)"/>
            <person name="Walter F."/>
            <person name="Albersmeier A."/>
            <person name="Kalinowski J."/>
            <person name="Ruckert C."/>
        </authorList>
    </citation>
    <scope>NUCLEOTIDE SEQUENCE</scope>
    <source>
        <strain evidence="13">CGMCC 1.12181</strain>
    </source>
</reference>
<dbReference type="InterPro" id="IPR006194">
    <property type="entry name" value="Gly-tRNA-synth_heterodimer"/>
</dbReference>
<dbReference type="PROSITE" id="PS50861">
    <property type="entry name" value="AA_TRNA_LIGASE_II_GLYAB"/>
    <property type="match status" value="1"/>
</dbReference>
<dbReference type="Proteomes" id="UP000605253">
    <property type="component" value="Unassembled WGS sequence"/>
</dbReference>